<evidence type="ECO:0000313" key="3">
    <source>
        <dbReference type="Proteomes" id="UP000230768"/>
    </source>
</evidence>
<organism evidence="2 3">
    <name type="scientific">Bacillus pumilus</name>
    <name type="common">Bacillus mesentericus</name>
    <dbReference type="NCBI Taxonomy" id="1408"/>
    <lineage>
        <taxon>Bacteria</taxon>
        <taxon>Bacillati</taxon>
        <taxon>Bacillota</taxon>
        <taxon>Bacilli</taxon>
        <taxon>Bacillales</taxon>
        <taxon>Bacillaceae</taxon>
        <taxon>Bacillus</taxon>
    </lineage>
</organism>
<accession>A0A2G8IQQ6</accession>
<proteinExistence type="predicted"/>
<dbReference type="AlphaFoldDB" id="A0A2G8IQQ6"/>
<keyword evidence="1" id="KW-0812">Transmembrane</keyword>
<evidence type="ECO:0000256" key="1">
    <source>
        <dbReference type="SAM" id="Phobius"/>
    </source>
</evidence>
<evidence type="ECO:0000313" key="2">
    <source>
        <dbReference type="EMBL" id="PIK25793.1"/>
    </source>
</evidence>
<keyword evidence="1" id="KW-1133">Transmembrane helix</keyword>
<name>A0A2G8IQQ6_BACPU</name>
<reference evidence="2 3" key="1">
    <citation type="submission" date="2017-11" db="EMBL/GenBank/DDBJ databases">
        <title>Draft genome sequence of Bacillus pumilus 51_5il from lake Gorkoye (Russia: Novosibirsk region).</title>
        <authorList>
            <person name="Shipova A.A."/>
            <person name="Rozanov A.S."/>
            <person name="Bryanskaya A.V."/>
            <person name="Peltek S.E."/>
        </authorList>
    </citation>
    <scope>NUCLEOTIDE SEQUENCE [LARGE SCALE GENOMIC DNA]</scope>
    <source>
        <strain evidence="2 3">51_5il</strain>
    </source>
</reference>
<keyword evidence="1" id="KW-0472">Membrane</keyword>
<sequence>MNKLLAMSILGLGLSGAALILSVSLLFKSPTENFELMFAAGSAGTCAVFSVSSLVLRKRLNHLTDKK</sequence>
<dbReference type="EMBL" id="PEKP01000026">
    <property type="protein sequence ID" value="PIK25793.1"/>
    <property type="molecule type" value="Genomic_DNA"/>
</dbReference>
<protein>
    <submittedName>
        <fullName evidence="2">Uncharacterized protein</fullName>
    </submittedName>
</protein>
<comment type="caution">
    <text evidence="2">The sequence shown here is derived from an EMBL/GenBank/DDBJ whole genome shotgun (WGS) entry which is preliminary data.</text>
</comment>
<gene>
    <name evidence="2" type="ORF">CTV99_15800</name>
</gene>
<dbReference type="Proteomes" id="UP000230768">
    <property type="component" value="Unassembled WGS sequence"/>
</dbReference>
<dbReference type="RefSeq" id="WP_099728364.1">
    <property type="nucleotide sequence ID" value="NZ_JAEKDO010000001.1"/>
</dbReference>
<feature type="transmembrane region" description="Helical" evidence="1">
    <location>
        <begin position="38"/>
        <end position="56"/>
    </location>
</feature>